<keyword evidence="2" id="KW-1185">Reference proteome</keyword>
<organism evidence="1 2">
    <name type="scientific">Athelia psychrophila</name>
    <dbReference type="NCBI Taxonomy" id="1759441"/>
    <lineage>
        <taxon>Eukaryota</taxon>
        <taxon>Fungi</taxon>
        <taxon>Dikarya</taxon>
        <taxon>Basidiomycota</taxon>
        <taxon>Agaricomycotina</taxon>
        <taxon>Agaricomycetes</taxon>
        <taxon>Agaricomycetidae</taxon>
        <taxon>Atheliales</taxon>
        <taxon>Atheliaceae</taxon>
        <taxon>Athelia</taxon>
    </lineage>
</organism>
<evidence type="ECO:0000313" key="2">
    <source>
        <dbReference type="Proteomes" id="UP000076532"/>
    </source>
</evidence>
<protein>
    <submittedName>
        <fullName evidence="1">Uncharacterized protein</fullName>
    </submittedName>
</protein>
<proteinExistence type="predicted"/>
<dbReference type="AlphaFoldDB" id="A0A165ZVD4"/>
<dbReference type="Proteomes" id="UP000076532">
    <property type="component" value="Unassembled WGS sequence"/>
</dbReference>
<gene>
    <name evidence="1" type="ORF">FIBSPDRAFT_962638</name>
</gene>
<reference evidence="1 2" key="1">
    <citation type="journal article" date="2016" name="Mol. Biol. Evol.">
        <title>Comparative Genomics of Early-Diverging Mushroom-Forming Fungi Provides Insights into the Origins of Lignocellulose Decay Capabilities.</title>
        <authorList>
            <person name="Nagy L.G."/>
            <person name="Riley R."/>
            <person name="Tritt A."/>
            <person name="Adam C."/>
            <person name="Daum C."/>
            <person name="Floudas D."/>
            <person name="Sun H."/>
            <person name="Yadav J.S."/>
            <person name="Pangilinan J."/>
            <person name="Larsson K.H."/>
            <person name="Matsuura K."/>
            <person name="Barry K."/>
            <person name="Labutti K."/>
            <person name="Kuo R."/>
            <person name="Ohm R.A."/>
            <person name="Bhattacharya S.S."/>
            <person name="Shirouzu T."/>
            <person name="Yoshinaga Y."/>
            <person name="Martin F.M."/>
            <person name="Grigoriev I.V."/>
            <person name="Hibbett D.S."/>
        </authorList>
    </citation>
    <scope>NUCLEOTIDE SEQUENCE [LARGE SCALE GENOMIC DNA]</scope>
    <source>
        <strain evidence="1 2">CBS 109695</strain>
    </source>
</reference>
<evidence type="ECO:0000313" key="1">
    <source>
        <dbReference type="EMBL" id="KZP10966.1"/>
    </source>
</evidence>
<name>A0A165ZVD4_9AGAM</name>
<accession>A0A165ZVD4</accession>
<dbReference type="EMBL" id="KV417670">
    <property type="protein sequence ID" value="KZP10966.1"/>
    <property type="molecule type" value="Genomic_DNA"/>
</dbReference>
<sequence length="230" mass="26185">MFQVPAAVVSAGLIGCRGNAVECREKDLTGRDSDRYLSVYSPSVLADSEVLDQASSIIIPDNSRYFINVLVPVYPGHIRSLLGNFMTQDPYMFYVAFGHVTTPFLHLQAFDLFVTLGPLLHHEKNFSFFRARTIVHAGTWWFAPFLTLIIPHRLDFPIRFPLALRNLYQYTNLAGLDDLRLPEVEIVPKCHRVWRRDLVEAGPITKIQAAMASRLQESWGRSLLVKKEVI</sequence>